<name>A0AAU7ZIZ0_9BACT</name>
<dbReference type="RefSeq" id="WP_353070501.1">
    <property type="nucleotide sequence ID" value="NZ_CP132933.1"/>
</dbReference>
<evidence type="ECO:0000259" key="6">
    <source>
        <dbReference type="Pfam" id="PF01555"/>
    </source>
</evidence>
<dbReference type="AlphaFoldDB" id="A0AAU7ZIZ0"/>
<dbReference type="KEGG" id="temp:RBB75_20635"/>
<dbReference type="InterPro" id="IPR002941">
    <property type="entry name" value="DNA_methylase_N4/N6"/>
</dbReference>
<dbReference type="PRINTS" id="PR00506">
    <property type="entry name" value="D21N6MTFRASE"/>
</dbReference>
<evidence type="ECO:0000256" key="5">
    <source>
        <dbReference type="ARBA" id="ARBA00047942"/>
    </source>
</evidence>
<evidence type="ECO:0000256" key="1">
    <source>
        <dbReference type="ARBA" id="ARBA00011900"/>
    </source>
</evidence>
<dbReference type="InterPro" id="IPR002295">
    <property type="entry name" value="N4/N6-MTase_EcoPI_Mod-like"/>
</dbReference>
<keyword evidence="2 7" id="KW-0489">Methyltransferase</keyword>
<dbReference type="SUPFAM" id="SSF53335">
    <property type="entry name" value="S-adenosyl-L-methionine-dependent methyltransferases"/>
    <property type="match status" value="1"/>
</dbReference>
<reference evidence="7" key="1">
    <citation type="submission" date="2023-08" db="EMBL/GenBank/DDBJ databases">
        <authorList>
            <person name="Messyasz A."/>
            <person name="Mannisto M.K."/>
            <person name="Kerkhof L.J."/>
            <person name="Haggblom M."/>
        </authorList>
    </citation>
    <scope>NUCLEOTIDE SEQUENCE</scope>
    <source>
        <strain evidence="7">M8UP23</strain>
        <plasmid evidence="7">unnamed1</plasmid>
    </source>
</reference>
<keyword evidence="4" id="KW-0949">S-adenosyl-L-methionine</keyword>
<dbReference type="InterPro" id="IPR029063">
    <property type="entry name" value="SAM-dependent_MTases_sf"/>
</dbReference>
<proteinExistence type="predicted"/>
<keyword evidence="3 7" id="KW-0808">Transferase</keyword>
<dbReference type="GO" id="GO:0003677">
    <property type="term" value="F:DNA binding"/>
    <property type="evidence" value="ECO:0007669"/>
    <property type="project" value="InterPro"/>
</dbReference>
<dbReference type="GO" id="GO:0032259">
    <property type="term" value="P:methylation"/>
    <property type="evidence" value="ECO:0007669"/>
    <property type="project" value="UniProtKB-KW"/>
</dbReference>
<reference evidence="7" key="2">
    <citation type="journal article" date="2024" name="Environ. Microbiol.">
        <title>Genome analysis and description of Tunturibacter gen. nov. expands the diversity of Terriglobia in tundra soils.</title>
        <authorList>
            <person name="Messyasz A."/>
            <person name="Mannisto M.K."/>
            <person name="Kerkhof L.J."/>
            <person name="Haggblom M.M."/>
        </authorList>
    </citation>
    <scope>NUCLEOTIDE SEQUENCE</scope>
    <source>
        <strain evidence="7">M8UP23</strain>
    </source>
</reference>
<dbReference type="PANTHER" id="PTHR13370">
    <property type="entry name" value="RNA METHYLASE-RELATED"/>
    <property type="match status" value="1"/>
</dbReference>
<organism evidence="7">
    <name type="scientific">Tunturiibacter empetritectus</name>
    <dbReference type="NCBI Taxonomy" id="3069691"/>
    <lineage>
        <taxon>Bacteria</taxon>
        <taxon>Pseudomonadati</taxon>
        <taxon>Acidobacteriota</taxon>
        <taxon>Terriglobia</taxon>
        <taxon>Terriglobales</taxon>
        <taxon>Acidobacteriaceae</taxon>
        <taxon>Tunturiibacter</taxon>
    </lineage>
</organism>
<keyword evidence="7" id="KW-0614">Plasmid</keyword>
<evidence type="ECO:0000256" key="3">
    <source>
        <dbReference type="ARBA" id="ARBA00022679"/>
    </source>
</evidence>
<sequence length="768" mass="87766">MARLSEQEQQEVIRYVEAGKPLPEKYRFLLFDDKRELELVWNGKTNEVTNVVLPFQVIEQVDEPRAEKPEDTAAQGGLFDARGRQLKGWTNKLIWGDNKLILSSLKNGPLREEIDNQGGLKLIYIDPPFDVGADFSMDIEVGDETFTKKPGILEEIAYRDTWGKGSDSFISMLYERLEIMRDLLSENGSIYVHMGPNISHLVRALVDEVFGSTRPSTEICWKRVTAHGDSKRWGVIHDAIIWKTKGSSFIWNPEYEPYSDSYLESKYTNHTPDGRAYRLDNITSPNPRPNMMYEWRGNKAPKLGWRYEYETMERLFAEGRIELPKKTDGRPQLRRFLDEMPGVPVGTVWTSVSPVNSQAIEDTQYATQKPENLLKRIITASSNEGDLIADFFSGSGTTAAVAEKLGRKWIATDLGKFAIHTTRKRLIGVQRERKAGGEDYRAFEILNLGKYERQHYVGVNPNLREAEQQAQLAQKEADFLDLILRAYGAEKTDGFATFHGKKAGRLVSVGPVNLPVTRLYVEEVIGECRQKRITRVDILGFEFEMGLFPNVLDEARAKGIDIAPKYIPAEVFDRRAVEKNQVRFYDVSFIEVKPHVTKNTVAVELTDFSVFYSQDSIKGAEEQIKENGSKIVIDRGQIVKVSKDKDGIVTREVLTKKWSDWIDYWAVDFDYESKREIIRKPITREVQVSISGMEPPQMGLESYEEVWTGDYIFENEWQEFRTKKDRALKLVSVARECAPGRRKIAVKVVDIFGNDTMTIVEVTVGGKK</sequence>
<feature type="domain" description="DNA methylase N-4/N-6" evidence="6">
    <location>
        <begin position="121"/>
        <end position="421"/>
    </location>
</feature>
<dbReference type="PANTHER" id="PTHR13370:SF3">
    <property type="entry name" value="TRNA (GUANINE(10)-N2)-METHYLTRANSFERASE HOMOLOG"/>
    <property type="match status" value="1"/>
</dbReference>
<dbReference type="Gene3D" id="3.40.50.150">
    <property type="entry name" value="Vaccinia Virus protein VP39"/>
    <property type="match status" value="1"/>
</dbReference>
<evidence type="ECO:0000256" key="4">
    <source>
        <dbReference type="ARBA" id="ARBA00022691"/>
    </source>
</evidence>
<protein>
    <recommendedName>
        <fullName evidence="1">site-specific DNA-methyltransferase (adenine-specific)</fullName>
        <ecNumber evidence="1">2.1.1.72</ecNumber>
    </recommendedName>
</protein>
<dbReference type="Pfam" id="PF01555">
    <property type="entry name" value="N6_N4_Mtase"/>
    <property type="match status" value="1"/>
</dbReference>
<evidence type="ECO:0000256" key="2">
    <source>
        <dbReference type="ARBA" id="ARBA00022603"/>
    </source>
</evidence>
<dbReference type="EC" id="2.1.1.72" evidence="1"/>
<evidence type="ECO:0000313" key="7">
    <source>
        <dbReference type="EMBL" id="XCB28845.1"/>
    </source>
</evidence>
<dbReference type="EMBL" id="CP132933">
    <property type="protein sequence ID" value="XCB28845.1"/>
    <property type="molecule type" value="Genomic_DNA"/>
</dbReference>
<dbReference type="GO" id="GO:0005737">
    <property type="term" value="C:cytoplasm"/>
    <property type="evidence" value="ECO:0007669"/>
    <property type="project" value="TreeGrafter"/>
</dbReference>
<gene>
    <name evidence="7" type="ORF">RBB75_20635</name>
</gene>
<dbReference type="GO" id="GO:0008170">
    <property type="term" value="F:N-methyltransferase activity"/>
    <property type="evidence" value="ECO:0007669"/>
    <property type="project" value="InterPro"/>
</dbReference>
<comment type="catalytic activity">
    <reaction evidence="5">
        <text>a 2'-deoxyadenosine in DNA + S-adenosyl-L-methionine = an N(6)-methyl-2'-deoxyadenosine in DNA + S-adenosyl-L-homocysteine + H(+)</text>
        <dbReference type="Rhea" id="RHEA:15197"/>
        <dbReference type="Rhea" id="RHEA-COMP:12418"/>
        <dbReference type="Rhea" id="RHEA-COMP:12419"/>
        <dbReference type="ChEBI" id="CHEBI:15378"/>
        <dbReference type="ChEBI" id="CHEBI:57856"/>
        <dbReference type="ChEBI" id="CHEBI:59789"/>
        <dbReference type="ChEBI" id="CHEBI:90615"/>
        <dbReference type="ChEBI" id="CHEBI:90616"/>
        <dbReference type="EC" id="2.1.1.72"/>
    </reaction>
</comment>
<geneLocation type="plasmid" evidence="7">
    <name>unnamed1</name>
</geneLocation>
<dbReference type="GO" id="GO:0009007">
    <property type="term" value="F:site-specific DNA-methyltransferase (adenine-specific) activity"/>
    <property type="evidence" value="ECO:0007669"/>
    <property type="project" value="UniProtKB-EC"/>
</dbReference>
<dbReference type="REBASE" id="848707">
    <property type="entry name" value="M.Tem3ORF20635P"/>
</dbReference>
<accession>A0AAU7ZIZ0</accession>